<dbReference type="GO" id="GO:0006569">
    <property type="term" value="P:L-tryptophan catabolic process"/>
    <property type="evidence" value="ECO:0007669"/>
    <property type="project" value="UniProtKB-UniRule"/>
</dbReference>
<evidence type="ECO:0000256" key="3">
    <source>
        <dbReference type="ARBA" id="ARBA00022642"/>
    </source>
</evidence>
<protein>
    <recommendedName>
        <fullName evidence="8">3-hydroxyanthranilate 3,4-dioxygenase</fullName>
        <ecNumber evidence="8">1.13.11.6</ecNumber>
    </recommendedName>
    <alternativeName>
        <fullName evidence="8">3-hydroxyanthranilate oxygenase</fullName>
        <shortName evidence="8">3-HAO</shortName>
    </alternativeName>
    <alternativeName>
        <fullName evidence="8">3-hydroxyanthranilic acid dioxygenase</fullName>
        <shortName evidence="8">HAD</shortName>
    </alternativeName>
</protein>
<reference evidence="10" key="1">
    <citation type="journal article" date="2015" name="Nat. Genet.">
        <title>The genome and transcriptome of the zoonotic hookworm Ancylostoma ceylanicum identify infection-specific gene families.</title>
        <authorList>
            <person name="Schwarz E.M."/>
            <person name="Hu Y."/>
            <person name="Antoshechkin I."/>
            <person name="Miller M.M."/>
            <person name="Sternberg P.W."/>
            <person name="Aroian R.V."/>
        </authorList>
    </citation>
    <scope>NUCLEOTIDE SEQUENCE</scope>
    <source>
        <strain evidence="10">HY135</strain>
    </source>
</reference>
<comment type="catalytic activity">
    <reaction evidence="8">
        <text>3-hydroxyanthranilate + O2 = (2Z,4Z)-2-amino-3-carboxymuconate 6-semialdehyde</text>
        <dbReference type="Rhea" id="RHEA:17953"/>
        <dbReference type="ChEBI" id="CHEBI:15379"/>
        <dbReference type="ChEBI" id="CHEBI:36559"/>
        <dbReference type="ChEBI" id="CHEBI:77612"/>
        <dbReference type="EC" id="1.13.11.6"/>
    </reaction>
</comment>
<dbReference type="Pfam" id="PF06052">
    <property type="entry name" value="3-HAO"/>
    <property type="match status" value="1"/>
</dbReference>
<feature type="binding site" evidence="8">
    <location>
        <position position="65"/>
    </location>
    <ligand>
        <name>Fe cation</name>
        <dbReference type="ChEBI" id="CHEBI:24875"/>
        <note>catalytic</note>
    </ligand>
</feature>
<dbReference type="GO" id="GO:0043420">
    <property type="term" value="P:anthranilate metabolic process"/>
    <property type="evidence" value="ECO:0007669"/>
    <property type="project" value="UniProtKB-UniRule"/>
</dbReference>
<keyword evidence="8" id="KW-0963">Cytoplasm</keyword>
<evidence type="ECO:0000256" key="1">
    <source>
        <dbReference type="ARBA" id="ARBA00001954"/>
    </source>
</evidence>
<keyword evidence="10" id="KW-1185">Reference proteome</keyword>
<dbReference type="SUPFAM" id="SSF51182">
    <property type="entry name" value="RmlC-like cupins"/>
    <property type="match status" value="1"/>
</dbReference>
<dbReference type="EC" id="1.13.11.6" evidence="8"/>
<dbReference type="HAMAP" id="MF_00825">
    <property type="entry name" value="3_HAO"/>
    <property type="match status" value="1"/>
</dbReference>
<dbReference type="GO" id="GO:0034354">
    <property type="term" value="P:'de novo' NAD+ biosynthetic process from L-tryptophan"/>
    <property type="evidence" value="ECO:0007669"/>
    <property type="project" value="UniProtKB-UniRule"/>
</dbReference>
<dbReference type="PANTHER" id="PTHR15497:SF1">
    <property type="entry name" value="3-HYDROXYANTHRANILATE 3,4-DIOXYGENASE"/>
    <property type="match status" value="1"/>
</dbReference>
<comment type="pathway">
    <text evidence="8">Cofactor biosynthesis; NAD(+) biosynthesis; quinolinate from L-kynurenine: step 3/3.</text>
</comment>
<dbReference type="InterPro" id="IPR010329">
    <property type="entry name" value="3hydroanth_dOase"/>
</dbReference>
<feature type="region of interest" description="Domain B" evidence="8">
    <location>
        <begin position="204"/>
        <end position="323"/>
    </location>
</feature>
<comment type="caution">
    <text evidence="9">The sequence shown here is derived from an EMBL/GenBank/DDBJ whole genome shotgun (WGS) entry which is preliminary data.</text>
</comment>
<feature type="binding site" evidence="8">
    <location>
        <position position="59"/>
    </location>
    <ligand>
        <name>Fe cation</name>
        <dbReference type="ChEBI" id="CHEBI:24875"/>
        <note>catalytic</note>
    </ligand>
</feature>
<feature type="binding site" evidence="8">
    <location>
        <position position="55"/>
    </location>
    <ligand>
        <name>O2</name>
        <dbReference type="ChEBI" id="CHEBI:15379"/>
    </ligand>
</feature>
<feature type="binding site" evidence="8">
    <location>
        <position position="65"/>
    </location>
    <ligand>
        <name>substrate</name>
    </ligand>
</feature>
<organism evidence="9 10">
    <name type="scientific">Ancylostoma ceylanicum</name>
    <dbReference type="NCBI Taxonomy" id="53326"/>
    <lineage>
        <taxon>Eukaryota</taxon>
        <taxon>Metazoa</taxon>
        <taxon>Ecdysozoa</taxon>
        <taxon>Nematoda</taxon>
        <taxon>Chromadorea</taxon>
        <taxon>Rhabditida</taxon>
        <taxon>Rhabditina</taxon>
        <taxon>Rhabditomorpha</taxon>
        <taxon>Strongyloidea</taxon>
        <taxon>Ancylostomatidae</taxon>
        <taxon>Ancylostomatinae</taxon>
        <taxon>Ancylostoma</taxon>
    </lineage>
</organism>
<comment type="cofactor">
    <cofactor evidence="1 8">
        <name>Fe(2+)</name>
        <dbReference type="ChEBI" id="CHEBI:29033"/>
    </cofactor>
</comment>
<dbReference type="GO" id="GO:0000334">
    <property type="term" value="F:3-hydroxyanthranilate 3,4-dioxygenase activity"/>
    <property type="evidence" value="ECO:0007669"/>
    <property type="project" value="UniProtKB-UniRule"/>
</dbReference>
<sequence>MHSGSCRSSSLMEAKTVNVERWIAENKEDFVPPVCNKCMFSEQLKVFFVGGPNSRKDYHLEEGEEFFYQRNGDMVLKVIERGHPRDITIKEGEIFLLPSRVEHSPQRFANTVGFVVERTRENTEFDCVRRQPNNVPTNDSYCADAAHVEQYRQIHQVIRYFVEGSTERLFERWFHLNDVVRDLPPLIRTFHCSDEYRTGKPGKNSFLVNAPYEPVPTHLHKPINLRDFIESHSHLLLKGPIPIYEPPRYSSHVLLYGEGKYSLHTDDYELLLWIMDDSYAVLEGSNVERLLESLSMTLCPPRSKYQLHVRRGQVLTLHMMPEL</sequence>
<feature type="binding site" evidence="8">
    <location>
        <position position="117"/>
    </location>
    <ligand>
        <name>substrate</name>
    </ligand>
</feature>
<gene>
    <name evidence="9" type="primary">Acey_s0019.g3933</name>
    <name evidence="9" type="synonym">Acey-haao-1</name>
    <name evidence="9" type="ORF">Y032_0019g3933</name>
</gene>
<evidence type="ECO:0000313" key="9">
    <source>
        <dbReference type="EMBL" id="EYC21627.1"/>
    </source>
</evidence>
<dbReference type="OrthoDB" id="204928at2759"/>
<dbReference type="EMBL" id="JARK01001355">
    <property type="protein sequence ID" value="EYC21627.1"/>
    <property type="molecule type" value="Genomic_DNA"/>
</dbReference>
<keyword evidence="5 8" id="KW-0223">Dioxygenase</keyword>
<dbReference type="STRING" id="53326.A0A016V3Q3"/>
<dbReference type="GO" id="GO:0008198">
    <property type="term" value="F:ferrous iron binding"/>
    <property type="evidence" value="ECO:0007669"/>
    <property type="project" value="UniProtKB-UniRule"/>
</dbReference>
<keyword evidence="3 8" id="KW-0662">Pyridine nucleotide biosynthesis</keyword>
<comment type="subcellular location">
    <subcellularLocation>
        <location evidence="8">Cytoplasm</location>
    </subcellularLocation>
</comment>
<comment type="caution">
    <text evidence="8">Lacks conserved residue(s) required for the propagation of feature annotation.</text>
</comment>
<dbReference type="UniPathway" id="UPA00253">
    <property type="reaction ID" value="UER00330"/>
</dbReference>
<evidence type="ECO:0000256" key="6">
    <source>
        <dbReference type="ARBA" id="ARBA00023002"/>
    </source>
</evidence>
<proteinExistence type="inferred from homology"/>
<dbReference type="GO" id="GO:0019805">
    <property type="term" value="P:quinolinate biosynthetic process"/>
    <property type="evidence" value="ECO:0007669"/>
    <property type="project" value="UniProtKB-UniRule"/>
</dbReference>
<dbReference type="Proteomes" id="UP000024635">
    <property type="component" value="Unassembled WGS sequence"/>
</dbReference>
<name>A0A016V3Q3_9BILA</name>
<dbReference type="InterPro" id="IPR011051">
    <property type="entry name" value="RmlC_Cupin_sf"/>
</dbReference>
<dbReference type="InterPro" id="IPR014710">
    <property type="entry name" value="RmlC-like_jellyroll"/>
</dbReference>
<feature type="region of interest" description="Domain A (catalytic)" evidence="8">
    <location>
        <begin position="1"/>
        <end position="204"/>
    </location>
</feature>
<evidence type="ECO:0000256" key="7">
    <source>
        <dbReference type="ARBA" id="ARBA00023004"/>
    </source>
</evidence>
<feature type="binding site" evidence="8">
    <location>
        <position position="107"/>
    </location>
    <ligand>
        <name>substrate</name>
    </ligand>
</feature>
<keyword evidence="7 8" id="KW-0408">Iron</keyword>
<evidence type="ECO:0000313" key="10">
    <source>
        <dbReference type="Proteomes" id="UP000024635"/>
    </source>
</evidence>
<evidence type="ECO:0000256" key="4">
    <source>
        <dbReference type="ARBA" id="ARBA00022723"/>
    </source>
</evidence>
<dbReference type="GO" id="GO:0005737">
    <property type="term" value="C:cytoplasm"/>
    <property type="evidence" value="ECO:0007669"/>
    <property type="project" value="UniProtKB-SubCell"/>
</dbReference>
<evidence type="ECO:0000256" key="2">
    <source>
        <dbReference type="ARBA" id="ARBA00002752"/>
    </source>
</evidence>
<accession>A0A016V3Q3</accession>
<keyword evidence="4 8" id="KW-0479">Metal-binding</keyword>
<dbReference type="CDD" id="cd06123">
    <property type="entry name" value="cupin_HAO"/>
    <property type="match status" value="1"/>
</dbReference>
<evidence type="ECO:0000256" key="8">
    <source>
        <dbReference type="HAMAP-Rule" id="MF_03019"/>
    </source>
</evidence>
<dbReference type="Gene3D" id="2.60.120.10">
    <property type="entry name" value="Jelly Rolls"/>
    <property type="match status" value="2"/>
</dbReference>
<dbReference type="PANTHER" id="PTHR15497">
    <property type="entry name" value="3-HYDROXYANTHRANILATE 3,4-DIOXYGENASE"/>
    <property type="match status" value="1"/>
</dbReference>
<dbReference type="AlphaFoldDB" id="A0A016V3Q3"/>
<keyword evidence="6 8" id="KW-0560">Oxidoreductase</keyword>
<comment type="function">
    <text evidence="2 8">Catalyzes the oxidative ring opening of 3-hydroxyanthranilate to 2-amino-3-carboxymuconate semialdehyde, which spontaneously cyclizes to quinolinate.</text>
</comment>
<comment type="similarity">
    <text evidence="8">Belongs to the 3-HAO family.</text>
</comment>
<feature type="binding site" evidence="8">
    <location>
        <position position="103"/>
    </location>
    <ligand>
        <name>Fe cation</name>
        <dbReference type="ChEBI" id="CHEBI:24875"/>
        <note>catalytic</note>
    </ligand>
</feature>
<evidence type="ECO:0000256" key="5">
    <source>
        <dbReference type="ARBA" id="ARBA00022964"/>
    </source>
</evidence>